<accession>A0ABR3HTA2</accession>
<dbReference type="PANTHER" id="PTHR11705">
    <property type="entry name" value="PROTEASE FAMILY M14 CARBOXYPEPTIDASE A,B"/>
    <property type="match status" value="1"/>
</dbReference>
<evidence type="ECO:0000259" key="13">
    <source>
        <dbReference type="PROSITE" id="PS52035"/>
    </source>
</evidence>
<evidence type="ECO:0000256" key="10">
    <source>
        <dbReference type="ARBA" id="ARBA00023157"/>
    </source>
</evidence>
<evidence type="ECO:0000256" key="1">
    <source>
        <dbReference type="ARBA" id="ARBA00001947"/>
    </source>
</evidence>
<dbReference type="PRINTS" id="PR00765">
    <property type="entry name" value="CRBOXYPTASEA"/>
</dbReference>
<feature type="chain" id="PRO_5046620698" description="Peptidase M14 domain-containing protein" evidence="12">
    <location>
        <begin position="16"/>
        <end position="428"/>
    </location>
</feature>
<feature type="active site" description="Proton donor/acceptor" evidence="11">
    <location>
        <position position="384"/>
    </location>
</feature>
<dbReference type="PANTHER" id="PTHR11705:SF91">
    <property type="entry name" value="FI01817P-RELATED"/>
    <property type="match status" value="1"/>
</dbReference>
<keyword evidence="5" id="KW-0479">Metal-binding</keyword>
<dbReference type="InterPro" id="IPR036990">
    <property type="entry name" value="M14A-like_propep"/>
</dbReference>
<dbReference type="Proteomes" id="UP001549920">
    <property type="component" value="Unassembled WGS sequence"/>
</dbReference>
<evidence type="ECO:0000256" key="8">
    <source>
        <dbReference type="ARBA" id="ARBA00022833"/>
    </source>
</evidence>
<dbReference type="SMART" id="SM00631">
    <property type="entry name" value="Zn_pept"/>
    <property type="match status" value="1"/>
</dbReference>
<organism evidence="14 15">
    <name type="scientific">Loxostege sticticalis</name>
    <name type="common">Beet webworm moth</name>
    <dbReference type="NCBI Taxonomy" id="481309"/>
    <lineage>
        <taxon>Eukaryota</taxon>
        <taxon>Metazoa</taxon>
        <taxon>Ecdysozoa</taxon>
        <taxon>Arthropoda</taxon>
        <taxon>Hexapoda</taxon>
        <taxon>Insecta</taxon>
        <taxon>Pterygota</taxon>
        <taxon>Neoptera</taxon>
        <taxon>Endopterygota</taxon>
        <taxon>Lepidoptera</taxon>
        <taxon>Glossata</taxon>
        <taxon>Ditrysia</taxon>
        <taxon>Pyraloidea</taxon>
        <taxon>Crambidae</taxon>
        <taxon>Pyraustinae</taxon>
        <taxon>Loxostege</taxon>
    </lineage>
</organism>
<dbReference type="Pfam" id="PF02244">
    <property type="entry name" value="Propep_M14"/>
    <property type="match status" value="1"/>
</dbReference>
<evidence type="ECO:0000256" key="11">
    <source>
        <dbReference type="PROSITE-ProRule" id="PRU01379"/>
    </source>
</evidence>
<gene>
    <name evidence="14" type="ORF">ABMA27_003436</name>
</gene>
<dbReference type="SUPFAM" id="SSF53187">
    <property type="entry name" value="Zn-dependent exopeptidases"/>
    <property type="match status" value="1"/>
</dbReference>
<feature type="signal peptide" evidence="12">
    <location>
        <begin position="1"/>
        <end position="15"/>
    </location>
</feature>
<evidence type="ECO:0000256" key="5">
    <source>
        <dbReference type="ARBA" id="ARBA00022723"/>
    </source>
</evidence>
<protein>
    <recommendedName>
        <fullName evidence="13">Peptidase M14 domain-containing protein</fullName>
    </recommendedName>
</protein>
<dbReference type="CDD" id="cd06248">
    <property type="entry name" value="M14_CP_insect"/>
    <property type="match status" value="1"/>
</dbReference>
<dbReference type="Gene3D" id="3.30.70.340">
    <property type="entry name" value="Metallocarboxypeptidase-like"/>
    <property type="match status" value="1"/>
</dbReference>
<proteinExistence type="inferred from homology"/>
<keyword evidence="7" id="KW-0378">Hydrolase</keyword>
<keyword evidence="6 12" id="KW-0732">Signal</keyword>
<dbReference type="InterPro" id="IPR057246">
    <property type="entry name" value="CARBOXYPEPT_ZN_1"/>
</dbReference>
<keyword evidence="9" id="KW-0482">Metalloprotease</keyword>
<reference evidence="14 15" key="1">
    <citation type="submission" date="2024-06" db="EMBL/GenBank/DDBJ databases">
        <title>A chromosome-level genome assembly of beet webworm, Loxostege sticticalis.</title>
        <authorList>
            <person name="Zhang Y."/>
        </authorList>
    </citation>
    <scope>NUCLEOTIDE SEQUENCE [LARGE SCALE GENOMIC DNA]</scope>
    <source>
        <strain evidence="14">AQ026</strain>
        <tissue evidence="14">Whole body</tissue>
    </source>
</reference>
<comment type="similarity">
    <text evidence="2 11">Belongs to the peptidase M14 family.</text>
</comment>
<evidence type="ECO:0000313" key="15">
    <source>
        <dbReference type="Proteomes" id="UP001549920"/>
    </source>
</evidence>
<comment type="cofactor">
    <cofactor evidence="1">
        <name>Zn(2+)</name>
        <dbReference type="ChEBI" id="CHEBI:29105"/>
    </cofactor>
</comment>
<evidence type="ECO:0000256" key="7">
    <source>
        <dbReference type="ARBA" id="ARBA00022801"/>
    </source>
</evidence>
<dbReference type="PROSITE" id="PS00132">
    <property type="entry name" value="CARBOXYPEPT_ZN_1"/>
    <property type="match status" value="1"/>
</dbReference>
<dbReference type="EMBL" id="JBEUOH010000014">
    <property type="protein sequence ID" value="KAL0879723.1"/>
    <property type="molecule type" value="Genomic_DNA"/>
</dbReference>
<evidence type="ECO:0000256" key="4">
    <source>
        <dbReference type="ARBA" id="ARBA00022670"/>
    </source>
</evidence>
<dbReference type="Pfam" id="PF00246">
    <property type="entry name" value="Peptidase_M14"/>
    <property type="match status" value="1"/>
</dbReference>
<dbReference type="InterPro" id="IPR000834">
    <property type="entry name" value="Peptidase_M14"/>
</dbReference>
<dbReference type="Gene3D" id="3.40.630.10">
    <property type="entry name" value="Zn peptidases"/>
    <property type="match status" value="1"/>
</dbReference>
<feature type="domain" description="Peptidase M14" evidence="13">
    <location>
        <begin position="121"/>
        <end position="420"/>
    </location>
</feature>
<keyword evidence="3" id="KW-0121">Carboxypeptidase</keyword>
<comment type="caution">
    <text evidence="14">The sequence shown here is derived from an EMBL/GenBank/DDBJ whole genome shotgun (WGS) entry which is preliminary data.</text>
</comment>
<sequence length="428" mass="48654">MKLLALIFVFVAVYAKHEAYVGYKSYYVEPKTQVELKALGNLIQEFEVDVLYYPSVGREGLVLVKPQFQTAFTKTLEDIGISYRIHVEDVVKALEEDDKEIEEMERENMSRNGGVRMPYNNYQRLSVYDDYLDDIARRYPNVAKLVSPANSFEGRPIKYLKISTTNFEDTSKPIIFIEGGIHAREWIAPPTVTWAIKKLVEDVTEPDLLERFDWILMPISNPDGYEFSHRSSRFWRKTRSTHSAPFCVGVDGNRNYDFAWNTVGVSINPCADNYAGRQAFSEIETRVVRDIILENLSRMSLYITMHSFGSMILYPWGHDGSLSNNAFALQYVGVGMADAIFAKKLPHFPRYQVGNSVHVIGYRASGASEDWAHSVGVPLSYTYELPGLSNGLNGFNLNPRYIEQVCRETWEGIVVGARRSGDLFVPGP</sequence>
<keyword evidence="8" id="KW-0862">Zinc</keyword>
<evidence type="ECO:0000256" key="12">
    <source>
        <dbReference type="SAM" id="SignalP"/>
    </source>
</evidence>
<evidence type="ECO:0000256" key="3">
    <source>
        <dbReference type="ARBA" id="ARBA00022645"/>
    </source>
</evidence>
<keyword evidence="15" id="KW-1185">Reference proteome</keyword>
<keyword evidence="10" id="KW-1015">Disulfide bond</keyword>
<name>A0ABR3HTA2_LOXSC</name>
<dbReference type="InterPro" id="IPR003146">
    <property type="entry name" value="M14A_act_pep"/>
</dbReference>
<evidence type="ECO:0000256" key="6">
    <source>
        <dbReference type="ARBA" id="ARBA00022729"/>
    </source>
</evidence>
<evidence type="ECO:0000256" key="2">
    <source>
        <dbReference type="ARBA" id="ARBA00005988"/>
    </source>
</evidence>
<evidence type="ECO:0000256" key="9">
    <source>
        <dbReference type="ARBA" id="ARBA00023049"/>
    </source>
</evidence>
<dbReference type="SUPFAM" id="SSF54897">
    <property type="entry name" value="Protease propeptides/inhibitors"/>
    <property type="match status" value="1"/>
</dbReference>
<evidence type="ECO:0000313" key="14">
    <source>
        <dbReference type="EMBL" id="KAL0879723.1"/>
    </source>
</evidence>
<keyword evidence="4" id="KW-0645">Protease</keyword>
<dbReference type="PROSITE" id="PS52035">
    <property type="entry name" value="PEPTIDASE_M14"/>
    <property type="match status" value="1"/>
</dbReference>